<evidence type="ECO:0000313" key="6">
    <source>
        <dbReference type="EMBL" id="KAF2861243.1"/>
    </source>
</evidence>
<dbReference type="NCBIfam" id="NF003745">
    <property type="entry name" value="PRK05342.1"/>
    <property type="match status" value="1"/>
</dbReference>
<dbReference type="AlphaFoldDB" id="A0A6A7C1G2"/>
<evidence type="ECO:0000259" key="5">
    <source>
        <dbReference type="SMART" id="SM01086"/>
    </source>
</evidence>
<gene>
    <name evidence="6" type="ORF">K470DRAFT_215657</name>
</gene>
<protein>
    <submittedName>
        <fullName evidence="6">ClpX, ATPase regulatory subunit</fullName>
    </submittedName>
</protein>
<dbReference type="Gene3D" id="1.10.8.60">
    <property type="match status" value="1"/>
</dbReference>
<accession>A0A6A7C1G2</accession>
<proteinExistence type="predicted"/>
<evidence type="ECO:0000256" key="1">
    <source>
        <dbReference type="ARBA" id="ARBA00022741"/>
    </source>
</evidence>
<feature type="domain" description="Clp ATPase C-terminal" evidence="5">
    <location>
        <begin position="384"/>
        <end position="473"/>
    </location>
</feature>
<dbReference type="SUPFAM" id="SSF52540">
    <property type="entry name" value="P-loop containing nucleoside triphosphate hydrolases"/>
    <property type="match status" value="1"/>
</dbReference>
<evidence type="ECO:0000256" key="2">
    <source>
        <dbReference type="ARBA" id="ARBA00022840"/>
    </source>
</evidence>
<reference evidence="6" key="1">
    <citation type="journal article" date="2020" name="Stud. Mycol.">
        <title>101 Dothideomycetes genomes: a test case for predicting lifestyles and emergence of pathogens.</title>
        <authorList>
            <person name="Haridas S."/>
            <person name="Albert R."/>
            <person name="Binder M."/>
            <person name="Bloem J."/>
            <person name="Labutti K."/>
            <person name="Salamov A."/>
            <person name="Andreopoulos B."/>
            <person name="Baker S."/>
            <person name="Barry K."/>
            <person name="Bills G."/>
            <person name="Bluhm B."/>
            <person name="Cannon C."/>
            <person name="Castanera R."/>
            <person name="Culley D."/>
            <person name="Daum C."/>
            <person name="Ezra D."/>
            <person name="Gonzalez J."/>
            <person name="Henrissat B."/>
            <person name="Kuo A."/>
            <person name="Liang C."/>
            <person name="Lipzen A."/>
            <person name="Lutzoni F."/>
            <person name="Magnuson J."/>
            <person name="Mondo S."/>
            <person name="Nolan M."/>
            <person name="Ohm R."/>
            <person name="Pangilinan J."/>
            <person name="Park H.-J."/>
            <person name="Ramirez L."/>
            <person name="Alfaro M."/>
            <person name="Sun H."/>
            <person name="Tritt A."/>
            <person name="Yoshinaga Y."/>
            <person name="Zwiers L.-H."/>
            <person name="Turgeon B."/>
            <person name="Goodwin S."/>
            <person name="Spatafora J."/>
            <person name="Crous P."/>
            <person name="Grigoriev I."/>
        </authorList>
    </citation>
    <scope>NUCLEOTIDE SEQUENCE</scope>
    <source>
        <strain evidence="6">CBS 480.64</strain>
    </source>
</reference>
<keyword evidence="1" id="KW-0547">Nucleotide-binding</keyword>
<feature type="region of interest" description="Disordered" evidence="3">
    <location>
        <begin position="75"/>
        <end position="117"/>
    </location>
</feature>
<keyword evidence="2" id="KW-0067">ATP-binding</keyword>
<dbReference type="OrthoDB" id="1721884at2759"/>
<name>A0A6A7C1G2_9PEZI</name>
<sequence>MPRFPRPKSKLRYSTFTGGYTGEYTAYSAPQGPLYNASKPLPTPRQLKEHLDRYVVGQERAKKVLCTAVYQHQRRIQELQRREDEADEYSRIGEWDPRQTSPSHPQRSGEEHSQSSREWALHSYLHSSLGNTSPEPTLQKSNILLLGPSGTGKTLLASTLSTLLSIPLSISDCNTFTQAGYVGDDVEVCVSRLLSSANYNTALAERGIICLDEIDKLARRGGSSGGPPGGSPGRDVSGEGVQQALLKLIEGTDVEVTVRSRPGGTGGAGAAHSAFNQGRGETYKLNTENILFICAGAFTGLERIISSRTGKQKIGFSNPTESNDSPKDHPKDPPKNSQRNDSSKSPTPFPSKASSLPTPQDLIEYGLIPELISRLPLLTPLEKLGVSDLIRILTEPHNSLIGQYIHLFALDGVELRITREAMYNIAVQAEKLGTGARGLRGILEGLLSDAMFSVPGSGIGYVLVREGGRVEVFPHGDGGRFRALYAVEEERWAGRGG</sequence>
<feature type="compositionally biased region" description="Basic and acidic residues" evidence="3">
    <location>
        <begin position="324"/>
        <end position="334"/>
    </location>
</feature>
<dbReference type="InterPro" id="IPR050052">
    <property type="entry name" value="ATP-dep_Clp_protease_ClpX"/>
</dbReference>
<dbReference type="Pfam" id="PF07724">
    <property type="entry name" value="AAA_2"/>
    <property type="match status" value="1"/>
</dbReference>
<feature type="compositionally biased region" description="Basic and acidic residues" evidence="3">
    <location>
        <begin position="75"/>
        <end position="97"/>
    </location>
</feature>
<organism evidence="6 7">
    <name type="scientific">Piedraia hortae CBS 480.64</name>
    <dbReference type="NCBI Taxonomy" id="1314780"/>
    <lineage>
        <taxon>Eukaryota</taxon>
        <taxon>Fungi</taxon>
        <taxon>Dikarya</taxon>
        <taxon>Ascomycota</taxon>
        <taxon>Pezizomycotina</taxon>
        <taxon>Dothideomycetes</taxon>
        <taxon>Dothideomycetidae</taxon>
        <taxon>Capnodiales</taxon>
        <taxon>Piedraiaceae</taxon>
        <taxon>Piedraia</taxon>
    </lineage>
</organism>
<dbReference type="InterPro" id="IPR027417">
    <property type="entry name" value="P-loop_NTPase"/>
</dbReference>
<dbReference type="InterPro" id="IPR003593">
    <property type="entry name" value="AAA+_ATPase"/>
</dbReference>
<dbReference type="Gene3D" id="3.40.50.300">
    <property type="entry name" value="P-loop containing nucleotide triphosphate hydrolases"/>
    <property type="match status" value="1"/>
</dbReference>
<dbReference type="SMART" id="SM00382">
    <property type="entry name" value="AAA"/>
    <property type="match status" value="1"/>
</dbReference>
<dbReference type="InterPro" id="IPR019489">
    <property type="entry name" value="Clp_ATPase_C"/>
</dbReference>
<evidence type="ECO:0000313" key="7">
    <source>
        <dbReference type="Proteomes" id="UP000799421"/>
    </source>
</evidence>
<dbReference type="GO" id="GO:0016887">
    <property type="term" value="F:ATP hydrolysis activity"/>
    <property type="evidence" value="ECO:0007669"/>
    <property type="project" value="InterPro"/>
</dbReference>
<keyword evidence="7" id="KW-1185">Reference proteome</keyword>
<dbReference type="PANTHER" id="PTHR48102">
    <property type="entry name" value="ATP-DEPENDENT CLP PROTEASE ATP-BINDING SUBUNIT CLPX-LIKE, MITOCHONDRIAL-RELATED"/>
    <property type="match status" value="1"/>
</dbReference>
<feature type="domain" description="AAA+ ATPase" evidence="4">
    <location>
        <begin position="139"/>
        <end position="320"/>
    </location>
</feature>
<dbReference type="InterPro" id="IPR003959">
    <property type="entry name" value="ATPase_AAA_core"/>
</dbReference>
<dbReference type="GO" id="GO:0051603">
    <property type="term" value="P:proteolysis involved in protein catabolic process"/>
    <property type="evidence" value="ECO:0007669"/>
    <property type="project" value="TreeGrafter"/>
</dbReference>
<feature type="compositionally biased region" description="Polar residues" evidence="3">
    <location>
        <begin position="339"/>
        <end position="357"/>
    </location>
</feature>
<evidence type="ECO:0000259" key="4">
    <source>
        <dbReference type="SMART" id="SM00382"/>
    </source>
</evidence>
<feature type="region of interest" description="Disordered" evidence="3">
    <location>
        <begin position="312"/>
        <end position="357"/>
    </location>
</feature>
<evidence type="ECO:0000256" key="3">
    <source>
        <dbReference type="SAM" id="MobiDB-lite"/>
    </source>
</evidence>
<dbReference type="GO" id="GO:0005524">
    <property type="term" value="F:ATP binding"/>
    <property type="evidence" value="ECO:0007669"/>
    <property type="project" value="UniProtKB-KW"/>
</dbReference>
<dbReference type="GO" id="GO:0005759">
    <property type="term" value="C:mitochondrial matrix"/>
    <property type="evidence" value="ECO:0007669"/>
    <property type="project" value="TreeGrafter"/>
</dbReference>
<dbReference type="SMART" id="SM01086">
    <property type="entry name" value="ClpB_D2-small"/>
    <property type="match status" value="1"/>
</dbReference>
<dbReference type="Proteomes" id="UP000799421">
    <property type="component" value="Unassembled WGS sequence"/>
</dbReference>
<dbReference type="EMBL" id="MU005974">
    <property type="protein sequence ID" value="KAF2861243.1"/>
    <property type="molecule type" value="Genomic_DNA"/>
</dbReference>
<dbReference type="PANTHER" id="PTHR48102:SF7">
    <property type="entry name" value="ATP-DEPENDENT CLP PROTEASE ATP-BINDING SUBUNIT CLPX-LIKE, MITOCHONDRIAL"/>
    <property type="match status" value="1"/>
</dbReference>